<evidence type="ECO:0000313" key="3">
    <source>
        <dbReference type="EMBL" id="RDI57094.1"/>
    </source>
</evidence>
<accession>A0A370HGQ9</accession>
<protein>
    <recommendedName>
        <fullName evidence="2">HTH araC/xylS-type domain-containing protein</fullName>
    </recommendedName>
</protein>
<dbReference type="RefSeq" id="WP_114771334.1">
    <property type="nucleotide sequence ID" value="NZ_QQBB01000007.1"/>
</dbReference>
<dbReference type="PROSITE" id="PS01124">
    <property type="entry name" value="HTH_ARAC_FAMILY_2"/>
    <property type="match status" value="1"/>
</dbReference>
<comment type="caution">
    <text evidence="3">The sequence shown here is derived from an EMBL/GenBank/DDBJ whole genome shotgun (WGS) entry which is preliminary data.</text>
</comment>
<evidence type="ECO:0000313" key="4">
    <source>
        <dbReference type="Proteomes" id="UP000254925"/>
    </source>
</evidence>
<proteinExistence type="predicted"/>
<dbReference type="EMBL" id="QQBB01000007">
    <property type="protein sequence ID" value="RDI57094.1"/>
    <property type="molecule type" value="Genomic_DNA"/>
</dbReference>
<gene>
    <name evidence="3" type="ORF">DES45_1078</name>
</gene>
<organism evidence="3 4">
    <name type="scientific">Microvirga subterranea</name>
    <dbReference type="NCBI Taxonomy" id="186651"/>
    <lineage>
        <taxon>Bacteria</taxon>
        <taxon>Pseudomonadati</taxon>
        <taxon>Pseudomonadota</taxon>
        <taxon>Alphaproteobacteria</taxon>
        <taxon>Hyphomicrobiales</taxon>
        <taxon>Methylobacteriaceae</taxon>
        <taxon>Microvirga</taxon>
    </lineage>
</organism>
<dbReference type="InterPro" id="IPR018060">
    <property type="entry name" value="HTH_AraC"/>
</dbReference>
<evidence type="ECO:0000256" key="1">
    <source>
        <dbReference type="SAM" id="MobiDB-lite"/>
    </source>
</evidence>
<dbReference type="GO" id="GO:0003700">
    <property type="term" value="F:DNA-binding transcription factor activity"/>
    <property type="evidence" value="ECO:0007669"/>
    <property type="project" value="InterPro"/>
</dbReference>
<dbReference type="AlphaFoldDB" id="A0A370HGQ9"/>
<feature type="domain" description="HTH araC/xylS-type" evidence="2">
    <location>
        <begin position="31"/>
        <end position="76"/>
    </location>
</feature>
<sequence length="80" mass="8298">MSDPARGAAGRISSSPSRSAGSGSALDFVFASSRLDDPAFATVAGLTLGCAFGHMGEYAALYKRTYGVSPRETLQKKPRA</sequence>
<name>A0A370HGQ9_9HYPH</name>
<feature type="region of interest" description="Disordered" evidence="1">
    <location>
        <begin position="1"/>
        <end position="23"/>
    </location>
</feature>
<dbReference type="Proteomes" id="UP000254925">
    <property type="component" value="Unassembled WGS sequence"/>
</dbReference>
<evidence type="ECO:0000259" key="2">
    <source>
        <dbReference type="PROSITE" id="PS01124"/>
    </source>
</evidence>
<reference evidence="3 4" key="1">
    <citation type="submission" date="2018-07" db="EMBL/GenBank/DDBJ databases">
        <title>Genomic Encyclopedia of Type Strains, Phase IV (KMG-IV): sequencing the most valuable type-strain genomes for metagenomic binning, comparative biology and taxonomic classification.</title>
        <authorList>
            <person name="Goeker M."/>
        </authorList>
    </citation>
    <scope>NUCLEOTIDE SEQUENCE [LARGE SCALE GENOMIC DNA]</scope>
    <source>
        <strain evidence="3 4">DSM 14364</strain>
    </source>
</reference>
<dbReference type="GO" id="GO:0043565">
    <property type="term" value="F:sequence-specific DNA binding"/>
    <property type="evidence" value="ECO:0007669"/>
    <property type="project" value="InterPro"/>
</dbReference>
<keyword evidence="4" id="KW-1185">Reference proteome</keyword>
<dbReference type="OrthoDB" id="7285481at2"/>